<evidence type="ECO:0000313" key="1">
    <source>
        <dbReference type="EMBL" id="RRT72245.1"/>
    </source>
</evidence>
<dbReference type="AlphaFoldDB" id="A0A427A7M8"/>
<proteinExistence type="predicted"/>
<gene>
    <name evidence="1" type="ORF">B296_00008427</name>
</gene>
<organism evidence="1 2">
    <name type="scientific">Ensete ventricosum</name>
    <name type="common">Abyssinian banana</name>
    <name type="synonym">Musa ensete</name>
    <dbReference type="NCBI Taxonomy" id="4639"/>
    <lineage>
        <taxon>Eukaryota</taxon>
        <taxon>Viridiplantae</taxon>
        <taxon>Streptophyta</taxon>
        <taxon>Embryophyta</taxon>
        <taxon>Tracheophyta</taxon>
        <taxon>Spermatophyta</taxon>
        <taxon>Magnoliopsida</taxon>
        <taxon>Liliopsida</taxon>
        <taxon>Zingiberales</taxon>
        <taxon>Musaceae</taxon>
        <taxon>Ensete</taxon>
    </lineage>
</organism>
<accession>A0A427A7M8</accession>
<name>A0A427A7M8_ENSVE</name>
<dbReference type="Proteomes" id="UP000287651">
    <property type="component" value="Unassembled WGS sequence"/>
</dbReference>
<protein>
    <submittedName>
        <fullName evidence="1">Uncharacterized protein</fullName>
    </submittedName>
</protein>
<evidence type="ECO:0000313" key="2">
    <source>
        <dbReference type="Proteomes" id="UP000287651"/>
    </source>
</evidence>
<reference evidence="1 2" key="1">
    <citation type="journal article" date="2014" name="Agronomy (Basel)">
        <title>A Draft Genome Sequence for Ensete ventricosum, the Drought-Tolerant Tree Against Hunger.</title>
        <authorList>
            <person name="Harrison J."/>
            <person name="Moore K.A."/>
            <person name="Paszkiewicz K."/>
            <person name="Jones T."/>
            <person name="Grant M."/>
            <person name="Ambacheew D."/>
            <person name="Muzemil S."/>
            <person name="Studholme D.J."/>
        </authorList>
    </citation>
    <scope>NUCLEOTIDE SEQUENCE [LARGE SCALE GENOMIC DNA]</scope>
</reference>
<sequence length="97" mass="10822">MGEKLRAGSGAFRVPKERRLMSRHQALARIKNRTSHSGPFDSRQVIKSRLESGARGGVDRSAQNVILNLRTRRCQIGCTETGPKIAWAPLPPRCKSR</sequence>
<comment type="caution">
    <text evidence="1">The sequence shown here is derived from an EMBL/GenBank/DDBJ whole genome shotgun (WGS) entry which is preliminary data.</text>
</comment>
<dbReference type="EMBL" id="AMZH03003461">
    <property type="protein sequence ID" value="RRT72245.1"/>
    <property type="molecule type" value="Genomic_DNA"/>
</dbReference>